<feature type="compositionally biased region" description="Low complexity" evidence="1">
    <location>
        <begin position="261"/>
        <end position="276"/>
    </location>
</feature>
<organism evidence="3 4">
    <name type="scientific">Diatrype stigma</name>
    <dbReference type="NCBI Taxonomy" id="117547"/>
    <lineage>
        <taxon>Eukaryota</taxon>
        <taxon>Fungi</taxon>
        <taxon>Dikarya</taxon>
        <taxon>Ascomycota</taxon>
        <taxon>Pezizomycotina</taxon>
        <taxon>Sordariomycetes</taxon>
        <taxon>Xylariomycetidae</taxon>
        <taxon>Xylariales</taxon>
        <taxon>Diatrypaceae</taxon>
        <taxon>Diatrype</taxon>
    </lineage>
</organism>
<sequence length="377" mass="40899">MPSVGAIDEAFQSRVHLSLYYPHLSLNDTVEILASNLRRLPRVKQEGKNSSPNDNNNNNSNNGYIKVMDDEIITFIRSEYEDFSRAFQKRRGPWNGRQIRNAVQIAAGLALYDKEAAQEDDGLPAILTAGHFRSVAETMSEFEAYLRTARAGDDTWLAHQRQDRNDDFQNQHRQRQGGDADEEPFSDAGAGVGLGLGGSSRSPGFPPETRATPRGNAKSKAAIGATFLPGSAGSGSGSGSAAARRKGPPPSLAGGGGSGGRPAAAAARGLPAGRPARLPPAVQPRTTRMISHRGEFEYDEEDEFAERRHGYDDDFGGGEEEELGLEQELEGEEGEEGDWDGSPSHHHRQVAAAASPYGQRTSLVGRRTDRYLWSQDR</sequence>
<evidence type="ECO:0000313" key="4">
    <source>
        <dbReference type="Proteomes" id="UP001320420"/>
    </source>
</evidence>
<dbReference type="Pfam" id="PF23232">
    <property type="entry name" value="AAA_lid_13"/>
    <property type="match status" value="1"/>
</dbReference>
<feature type="compositionally biased region" description="Low complexity" evidence="1">
    <location>
        <begin position="49"/>
        <end position="62"/>
    </location>
</feature>
<evidence type="ECO:0000313" key="3">
    <source>
        <dbReference type="EMBL" id="KAK7757035.1"/>
    </source>
</evidence>
<name>A0AAN9UWY8_9PEZI</name>
<feature type="compositionally biased region" description="Acidic residues" evidence="1">
    <location>
        <begin position="313"/>
        <end position="339"/>
    </location>
</feature>
<dbReference type="PANTHER" id="PTHR46411">
    <property type="entry name" value="FAMILY ATPASE, PUTATIVE-RELATED"/>
    <property type="match status" value="1"/>
</dbReference>
<feature type="compositionally biased region" description="Basic and acidic residues" evidence="1">
    <location>
        <begin position="366"/>
        <end position="377"/>
    </location>
</feature>
<dbReference type="InterPro" id="IPR056599">
    <property type="entry name" value="AAA_lid_fung"/>
</dbReference>
<keyword evidence="4" id="KW-1185">Reference proteome</keyword>
<feature type="domain" description="AAA+ ATPase lid" evidence="2">
    <location>
        <begin position="88"/>
        <end position="151"/>
    </location>
</feature>
<gene>
    <name evidence="3" type="ORF">SLS62_001051</name>
</gene>
<proteinExistence type="predicted"/>
<evidence type="ECO:0000259" key="2">
    <source>
        <dbReference type="Pfam" id="PF23232"/>
    </source>
</evidence>
<comment type="caution">
    <text evidence="3">The sequence shown here is derived from an EMBL/GenBank/DDBJ whole genome shotgun (WGS) entry which is preliminary data.</text>
</comment>
<dbReference type="EMBL" id="JAKJXP020000004">
    <property type="protein sequence ID" value="KAK7757035.1"/>
    <property type="molecule type" value="Genomic_DNA"/>
</dbReference>
<evidence type="ECO:0000256" key="1">
    <source>
        <dbReference type="SAM" id="MobiDB-lite"/>
    </source>
</evidence>
<protein>
    <recommendedName>
        <fullName evidence="2">AAA+ ATPase lid domain-containing protein</fullName>
    </recommendedName>
</protein>
<feature type="region of interest" description="Disordered" evidence="1">
    <location>
        <begin position="43"/>
        <end position="63"/>
    </location>
</feature>
<accession>A0AAN9UWY8</accession>
<feature type="compositionally biased region" description="Basic and acidic residues" evidence="1">
    <location>
        <begin position="161"/>
        <end position="170"/>
    </location>
</feature>
<feature type="region of interest" description="Disordered" evidence="1">
    <location>
        <begin position="161"/>
        <end position="377"/>
    </location>
</feature>
<reference evidence="3 4" key="1">
    <citation type="submission" date="2024-02" db="EMBL/GenBank/DDBJ databases">
        <title>De novo assembly and annotation of 12 fungi associated with fruit tree decline syndrome in Ontario, Canada.</title>
        <authorList>
            <person name="Sulman M."/>
            <person name="Ellouze W."/>
            <person name="Ilyukhin E."/>
        </authorList>
    </citation>
    <scope>NUCLEOTIDE SEQUENCE [LARGE SCALE GENOMIC DNA]</scope>
    <source>
        <strain evidence="3 4">M11/M66-122</strain>
    </source>
</reference>
<dbReference type="Proteomes" id="UP001320420">
    <property type="component" value="Unassembled WGS sequence"/>
</dbReference>
<dbReference type="PANTHER" id="PTHR46411:SF3">
    <property type="entry name" value="AAA+ ATPASE DOMAIN-CONTAINING PROTEIN"/>
    <property type="match status" value="1"/>
</dbReference>
<dbReference type="AlphaFoldDB" id="A0AAN9UWY8"/>